<keyword evidence="3" id="KW-0816">Tricarboxylic acid cycle</keyword>
<accession>A0ABV8QTD1</accession>
<feature type="domain" description="Fumarate lyase N-terminal" evidence="4">
    <location>
        <begin position="11"/>
        <end position="344"/>
    </location>
</feature>
<evidence type="ECO:0000313" key="7">
    <source>
        <dbReference type="Proteomes" id="UP001595907"/>
    </source>
</evidence>
<feature type="binding site" description="in site B" evidence="3">
    <location>
        <begin position="131"/>
        <end position="134"/>
    </location>
    <ligand>
        <name>substrate</name>
    </ligand>
</feature>
<dbReference type="RefSeq" id="WP_379710084.1">
    <property type="nucleotide sequence ID" value="NZ_JBHSCZ010000002.1"/>
</dbReference>
<dbReference type="Pfam" id="PF00206">
    <property type="entry name" value="Lyase_1"/>
    <property type="match status" value="1"/>
</dbReference>
<evidence type="ECO:0000256" key="2">
    <source>
        <dbReference type="ARBA" id="ARBA00023239"/>
    </source>
</evidence>
<comment type="similarity">
    <text evidence="1 3">Belongs to the class-II fumarase/aspartase family. Fumarase subfamily.</text>
</comment>
<dbReference type="EC" id="4.2.1.2" evidence="3"/>
<comment type="subunit">
    <text evidence="3">Homotetramer.</text>
</comment>
<dbReference type="InterPro" id="IPR008948">
    <property type="entry name" value="L-Aspartase-like"/>
</dbReference>
<dbReference type="InterPro" id="IPR024083">
    <property type="entry name" value="Fumarase/histidase_N"/>
</dbReference>
<name>A0ABV8QTD1_9BACT</name>
<dbReference type="HAMAP" id="MF_00743">
    <property type="entry name" value="FumaraseC"/>
    <property type="match status" value="1"/>
</dbReference>
<feature type="binding site" evidence="3">
    <location>
        <begin position="141"/>
        <end position="143"/>
    </location>
    <ligand>
        <name>substrate</name>
    </ligand>
</feature>
<feature type="active site" evidence="3">
    <location>
        <position position="320"/>
    </location>
</feature>
<evidence type="ECO:0000259" key="4">
    <source>
        <dbReference type="Pfam" id="PF00206"/>
    </source>
</evidence>
<feature type="domain" description="Fumarase C C-terminal" evidence="5">
    <location>
        <begin position="410"/>
        <end position="462"/>
    </location>
</feature>
<dbReference type="PRINTS" id="PR00149">
    <property type="entry name" value="FUMRATELYASE"/>
</dbReference>
<dbReference type="GO" id="GO:0004333">
    <property type="term" value="F:fumarate hydratase activity"/>
    <property type="evidence" value="ECO:0007669"/>
    <property type="project" value="UniProtKB-EC"/>
</dbReference>
<dbReference type="Proteomes" id="UP001595907">
    <property type="component" value="Unassembled WGS sequence"/>
</dbReference>
<dbReference type="InterPro" id="IPR022761">
    <property type="entry name" value="Fumarate_lyase_N"/>
</dbReference>
<dbReference type="InterPro" id="IPR005677">
    <property type="entry name" value="Fum_hydII"/>
</dbReference>
<comment type="function">
    <text evidence="3">Involved in the TCA cycle. Catalyzes the stereospecific interconversion of fumarate to L-malate.</text>
</comment>
<organism evidence="6 7">
    <name type="scientific">Ferruginibacter yonginensis</name>
    <dbReference type="NCBI Taxonomy" id="1310416"/>
    <lineage>
        <taxon>Bacteria</taxon>
        <taxon>Pseudomonadati</taxon>
        <taxon>Bacteroidota</taxon>
        <taxon>Chitinophagia</taxon>
        <taxon>Chitinophagales</taxon>
        <taxon>Chitinophagaceae</taxon>
        <taxon>Ferruginibacter</taxon>
    </lineage>
</organism>
<proteinExistence type="inferred from homology"/>
<dbReference type="NCBIfam" id="NF008909">
    <property type="entry name" value="PRK12273.1"/>
    <property type="match status" value="1"/>
</dbReference>
<dbReference type="CDD" id="cd01362">
    <property type="entry name" value="Fumarase_classII"/>
    <property type="match status" value="1"/>
</dbReference>
<keyword evidence="3" id="KW-0963">Cytoplasm</keyword>
<comment type="catalytic activity">
    <reaction evidence="3">
        <text>(S)-malate = fumarate + H2O</text>
        <dbReference type="Rhea" id="RHEA:12460"/>
        <dbReference type="ChEBI" id="CHEBI:15377"/>
        <dbReference type="ChEBI" id="CHEBI:15589"/>
        <dbReference type="ChEBI" id="CHEBI:29806"/>
        <dbReference type="EC" id="4.2.1.2"/>
    </reaction>
</comment>
<dbReference type="InterPro" id="IPR020557">
    <property type="entry name" value="Fumarate_lyase_CS"/>
</dbReference>
<dbReference type="PANTHER" id="PTHR11444">
    <property type="entry name" value="ASPARTATEAMMONIA/ARGININOSUCCINATE/ADENYLOSUCCINATE LYASE"/>
    <property type="match status" value="1"/>
</dbReference>
<dbReference type="InterPro" id="IPR018951">
    <property type="entry name" value="Fumarase_C_C"/>
</dbReference>
<keyword evidence="2 3" id="KW-0456">Lyase</keyword>
<comment type="miscellaneous">
    <text evidence="3">There are 2 substrate-binding sites: the catalytic A site, and the non-catalytic B site that may play a role in the transfer of substrate or product between the active site and the solvent. Alternatively, the B site may bind allosteric effectors.</text>
</comment>
<comment type="caution">
    <text evidence="6">The sequence shown here is derived from an EMBL/GenBank/DDBJ whole genome shotgun (WGS) entry which is preliminary data.</text>
</comment>
<reference evidence="7" key="1">
    <citation type="journal article" date="2019" name="Int. J. Syst. Evol. Microbiol.">
        <title>The Global Catalogue of Microorganisms (GCM) 10K type strain sequencing project: providing services to taxonomists for standard genome sequencing and annotation.</title>
        <authorList>
            <consortium name="The Broad Institute Genomics Platform"/>
            <consortium name="The Broad Institute Genome Sequencing Center for Infectious Disease"/>
            <person name="Wu L."/>
            <person name="Ma J."/>
        </authorList>
    </citation>
    <scope>NUCLEOTIDE SEQUENCE [LARGE SCALE GENOMIC DNA]</scope>
    <source>
        <strain evidence="7">CECT 8289</strain>
    </source>
</reference>
<dbReference type="Gene3D" id="1.10.275.10">
    <property type="entry name" value="Fumarase/aspartase (N-terminal domain)"/>
    <property type="match status" value="1"/>
</dbReference>
<dbReference type="NCBIfam" id="TIGR00979">
    <property type="entry name" value="fumC_II"/>
    <property type="match status" value="1"/>
</dbReference>
<evidence type="ECO:0000313" key="6">
    <source>
        <dbReference type="EMBL" id="MFC4263475.1"/>
    </source>
</evidence>
<evidence type="ECO:0000256" key="1">
    <source>
        <dbReference type="ARBA" id="ARBA00009084"/>
    </source>
</evidence>
<dbReference type="Pfam" id="PF10415">
    <property type="entry name" value="FumaraseC_C"/>
    <property type="match status" value="1"/>
</dbReference>
<dbReference type="PROSITE" id="PS00163">
    <property type="entry name" value="FUMARATE_LYASES"/>
    <property type="match status" value="1"/>
</dbReference>
<sequence>MEYRIEKDTMGEVKVPVNAYFGAQTQRSIDNFKIAQDINKMPKEIIKAFAYLKKAAALTNKDAGVLSTEKCDLIGKVCDEILAGQLDEYFPLVVWQTGSGTQSNMNVNEVIAYRGHVLNGGQLGDKEKFLHPNDDVNKSQSSNDTFPTAMHIAAYKILVDVTIPGIKKLRDTLAQKAEQYKNVVKIGRTHFMDATPLTVGQEFSGYVSQLDHGLRAINNTLAHLSELALGGTAVGTGINTPAGYAENVAKYIADLTGLPFVTAENKFEALAAHDAIVEAHGALKTVAVSLMKIANDVRMLSSGPRSGIGELFIPDNEPGSSIMPGKVNPTQCEALTMIAAQVMGNDVTIGIGGSNGHFELNVFKPVMIYNFLHSARLIGDGCVSFNDKCAVGIEPIEANIKKHVDNSLMLVTALNTKIGYYKAAEIAQTAHKEGTTLKEMAIKLGYVTAEEFDQWVVPADMVGKI</sequence>
<feature type="binding site" evidence="3">
    <location>
        <begin position="326"/>
        <end position="328"/>
    </location>
    <ligand>
        <name>substrate</name>
    </ligand>
</feature>
<protein>
    <recommendedName>
        <fullName evidence="3">Fumarate hydratase class II</fullName>
        <shortName evidence="3">Fumarase C</shortName>
        <ecNumber evidence="3">4.2.1.2</ecNumber>
    </recommendedName>
    <alternativeName>
        <fullName evidence="3">Aerobic fumarase</fullName>
    </alternativeName>
    <alternativeName>
        <fullName evidence="3">Iron-independent fumarase</fullName>
    </alternativeName>
</protein>
<feature type="binding site" evidence="3">
    <location>
        <position position="189"/>
    </location>
    <ligand>
        <name>substrate</name>
    </ligand>
</feature>
<dbReference type="PANTHER" id="PTHR11444:SF1">
    <property type="entry name" value="FUMARATE HYDRATASE, MITOCHONDRIAL"/>
    <property type="match status" value="1"/>
</dbReference>
<gene>
    <name evidence="3 6" type="primary">fumC</name>
    <name evidence="6" type="ORF">ACFOWM_11325</name>
</gene>
<feature type="binding site" evidence="3">
    <location>
        <begin position="99"/>
        <end position="101"/>
    </location>
    <ligand>
        <name>substrate</name>
    </ligand>
</feature>
<dbReference type="InterPro" id="IPR000362">
    <property type="entry name" value="Fumarate_lyase_fam"/>
</dbReference>
<comment type="subcellular location">
    <subcellularLocation>
        <location evidence="3">Cytoplasm</location>
    </subcellularLocation>
</comment>
<feature type="binding site" evidence="3">
    <location>
        <position position="321"/>
    </location>
    <ligand>
        <name>substrate</name>
    </ligand>
</feature>
<keyword evidence="7" id="KW-1185">Reference proteome</keyword>
<feature type="site" description="Important for catalytic activity" evidence="3">
    <location>
        <position position="333"/>
    </location>
</feature>
<dbReference type="Gene3D" id="1.10.40.30">
    <property type="entry name" value="Fumarase/aspartase (C-terminal domain)"/>
    <property type="match status" value="1"/>
</dbReference>
<comment type="pathway">
    <text evidence="3">Carbohydrate metabolism; tricarboxylic acid cycle; (S)-malate from fumarate: step 1/1.</text>
</comment>
<evidence type="ECO:0000259" key="5">
    <source>
        <dbReference type="Pfam" id="PF10415"/>
    </source>
</evidence>
<feature type="active site" description="Proton donor/acceptor" evidence="3">
    <location>
        <position position="190"/>
    </location>
</feature>
<dbReference type="Gene3D" id="1.20.200.10">
    <property type="entry name" value="Fumarase/aspartase (Central domain)"/>
    <property type="match status" value="1"/>
</dbReference>
<evidence type="ECO:0000256" key="3">
    <source>
        <dbReference type="HAMAP-Rule" id="MF_00743"/>
    </source>
</evidence>
<dbReference type="EMBL" id="JBHSCZ010000002">
    <property type="protein sequence ID" value="MFC4263475.1"/>
    <property type="molecule type" value="Genomic_DNA"/>
</dbReference>
<dbReference type="SUPFAM" id="SSF48557">
    <property type="entry name" value="L-aspartase-like"/>
    <property type="match status" value="1"/>
</dbReference>